<evidence type="ECO:0000313" key="2">
    <source>
        <dbReference type="EMBL" id="WCA46304.1"/>
    </source>
</evidence>
<name>A0AAE9X0J8_9CAUD</name>
<proteinExistence type="predicted"/>
<feature type="transmembrane region" description="Helical" evidence="1">
    <location>
        <begin position="12"/>
        <end position="29"/>
    </location>
</feature>
<organism evidence="2 3">
    <name type="scientific">Caulobacter phage ERS</name>
    <dbReference type="NCBI Taxonomy" id="3020392"/>
    <lineage>
        <taxon>Viruses</taxon>
        <taxon>Duplodnaviria</taxon>
        <taxon>Heunggongvirae</taxon>
        <taxon>Uroviricota</taxon>
        <taxon>Caudoviricetes</taxon>
        <taxon>Autographivirales</taxon>
        <taxon>Autonotataviridae</taxon>
        <taxon>Percyvirus</taxon>
        <taxon>Percyvirus ERS</taxon>
    </lineage>
</organism>
<keyword evidence="1" id="KW-1133">Transmembrane helix</keyword>
<evidence type="ECO:0000256" key="1">
    <source>
        <dbReference type="SAM" id="Phobius"/>
    </source>
</evidence>
<accession>A0AAE9X0J8</accession>
<keyword evidence="1" id="KW-0472">Membrane</keyword>
<reference evidence="3" key="1">
    <citation type="journal article" date="2024" name="Viruses">
        <title>New Genera and Species of Caulobacter and Brevundimonas Bacteriophages Provide Insights into Phage Genome Evolution.</title>
        <authorList>
            <person name="Ely B."/>
            <person name="Hils M."/>
            <person name="Clarke A."/>
            <person name="Albert M."/>
            <person name="Holness N."/>
            <person name="Lenski J."/>
            <person name="Mohammadi T."/>
        </authorList>
    </citation>
    <scope>NUCLEOTIDE SEQUENCE [LARGE SCALE GENOMIC DNA]</scope>
</reference>
<dbReference type="EMBL" id="OQ137560">
    <property type="protein sequence ID" value="WCA46304.1"/>
    <property type="molecule type" value="Genomic_DNA"/>
</dbReference>
<gene>
    <name evidence="2" type="primary">ERS_gp056</name>
</gene>
<dbReference type="Proteomes" id="UP001218127">
    <property type="component" value="Segment"/>
</dbReference>
<protein>
    <submittedName>
        <fullName evidence="2">I-spanin</fullName>
    </submittedName>
</protein>
<evidence type="ECO:0000313" key="3">
    <source>
        <dbReference type="Proteomes" id="UP001218127"/>
    </source>
</evidence>
<sequence length="115" mass="12822">MTNTVSSVWKSASLLIAVVAVFLAIWAMFAQHAATQRKEDLQAMTDNYRRATLIIDAQRKDALRADKVTVQAAQAKQKIAESTAKQQEKVEYAVQKHPEWAAEPIPADVLDSLRD</sequence>
<keyword evidence="3" id="KW-1185">Reference proteome</keyword>
<keyword evidence="1" id="KW-0812">Transmembrane</keyword>